<dbReference type="Proteomes" id="UP000308092">
    <property type="component" value="Unassembled WGS sequence"/>
</dbReference>
<evidence type="ECO:0000313" key="2">
    <source>
        <dbReference type="EMBL" id="THC92213.1"/>
    </source>
</evidence>
<dbReference type="AlphaFoldDB" id="A0A4S3JAQ7"/>
<keyword evidence="3" id="KW-1185">Reference proteome</keyword>
<feature type="compositionally biased region" description="Basic and acidic residues" evidence="1">
    <location>
        <begin position="44"/>
        <end position="67"/>
    </location>
</feature>
<reference evidence="2 3" key="1">
    <citation type="submission" date="2019-03" db="EMBL/GenBank/DDBJ databases">
        <title>The genome sequence of a newly discovered highly antifungal drug resistant Aspergillus species, Aspergillus tanneri NIH 1004.</title>
        <authorList>
            <person name="Mounaud S."/>
            <person name="Singh I."/>
            <person name="Joardar V."/>
            <person name="Pakala S."/>
            <person name="Pakala S."/>
            <person name="Venepally P."/>
            <person name="Hoover J."/>
            <person name="Nierman W."/>
            <person name="Chung J."/>
            <person name="Losada L."/>
        </authorList>
    </citation>
    <scope>NUCLEOTIDE SEQUENCE [LARGE SCALE GENOMIC DNA]</scope>
    <source>
        <strain evidence="2 3">NIH1004</strain>
    </source>
</reference>
<accession>A0A4S3JAQ7</accession>
<dbReference type="VEuPathDB" id="FungiDB:EYZ11_008306"/>
<protein>
    <submittedName>
        <fullName evidence="2">Uncharacterized protein</fullName>
    </submittedName>
</protein>
<comment type="caution">
    <text evidence="2">The sequence shown here is derived from an EMBL/GenBank/DDBJ whole genome shotgun (WGS) entry which is preliminary data.</text>
</comment>
<feature type="region of interest" description="Disordered" evidence="1">
    <location>
        <begin position="1"/>
        <end position="95"/>
    </location>
</feature>
<feature type="compositionally biased region" description="Low complexity" evidence="1">
    <location>
        <begin position="24"/>
        <end position="35"/>
    </location>
</feature>
<dbReference type="STRING" id="1220188.A0A4S3JAQ7"/>
<dbReference type="EMBL" id="SOSA01000351">
    <property type="protein sequence ID" value="THC92213.1"/>
    <property type="molecule type" value="Genomic_DNA"/>
</dbReference>
<evidence type="ECO:0000256" key="1">
    <source>
        <dbReference type="SAM" id="MobiDB-lite"/>
    </source>
</evidence>
<proteinExistence type="predicted"/>
<sequence length="140" mass="15714">MPETRYVPLSAQERPYASRPSRTQQLLNPNLRPQLSTEVPNDLLRTKGLADELLTKREEERGRKRDLDEFDPLETEGQTSKRARSALLSRQKKGLVHSRATGRMIGILDEGTEYPVQGNVAARRTYPGTEVAEDEVGVGV</sequence>
<gene>
    <name evidence="2" type="ORF">EYZ11_008306</name>
</gene>
<organism evidence="2 3">
    <name type="scientific">Aspergillus tanneri</name>
    <dbReference type="NCBI Taxonomy" id="1220188"/>
    <lineage>
        <taxon>Eukaryota</taxon>
        <taxon>Fungi</taxon>
        <taxon>Dikarya</taxon>
        <taxon>Ascomycota</taxon>
        <taxon>Pezizomycotina</taxon>
        <taxon>Eurotiomycetes</taxon>
        <taxon>Eurotiomycetidae</taxon>
        <taxon>Eurotiales</taxon>
        <taxon>Aspergillaceae</taxon>
        <taxon>Aspergillus</taxon>
        <taxon>Aspergillus subgen. Circumdati</taxon>
    </lineage>
</organism>
<evidence type="ECO:0000313" key="3">
    <source>
        <dbReference type="Proteomes" id="UP000308092"/>
    </source>
</evidence>
<name>A0A4S3JAQ7_9EURO</name>